<evidence type="ECO:0000256" key="5">
    <source>
        <dbReference type="ARBA" id="ARBA00023125"/>
    </source>
</evidence>
<dbReference type="Gene3D" id="3.40.1170.10">
    <property type="entry name" value="DNA repair protein MutS, domain I"/>
    <property type="match status" value="1"/>
</dbReference>
<feature type="domain" description="DNA mismatch repair proteins mutS family" evidence="8">
    <location>
        <begin position="861"/>
        <end position="877"/>
    </location>
</feature>
<dbReference type="PROSITE" id="PS00486">
    <property type="entry name" value="DNA_MISMATCH_REPAIR_2"/>
    <property type="match status" value="1"/>
</dbReference>
<proteinExistence type="inferred from homology"/>
<evidence type="ECO:0000256" key="4">
    <source>
        <dbReference type="ARBA" id="ARBA00022840"/>
    </source>
</evidence>
<dbReference type="InterPro" id="IPR007860">
    <property type="entry name" value="DNA_mmatch_repair_MutS_con_dom"/>
</dbReference>
<dbReference type="Proteomes" id="UP000800235">
    <property type="component" value="Unassembled WGS sequence"/>
</dbReference>
<dbReference type="Gene3D" id="1.10.1420.10">
    <property type="match status" value="3"/>
</dbReference>
<dbReference type="SUPFAM" id="SSF48334">
    <property type="entry name" value="DNA repair protein MutS, domain III"/>
    <property type="match status" value="1"/>
</dbReference>
<organism evidence="9 10">
    <name type="scientific">Tothia fuscella</name>
    <dbReference type="NCBI Taxonomy" id="1048955"/>
    <lineage>
        <taxon>Eukaryota</taxon>
        <taxon>Fungi</taxon>
        <taxon>Dikarya</taxon>
        <taxon>Ascomycota</taxon>
        <taxon>Pezizomycotina</taxon>
        <taxon>Dothideomycetes</taxon>
        <taxon>Pleosporomycetidae</taxon>
        <taxon>Venturiales</taxon>
        <taxon>Cylindrosympodiaceae</taxon>
        <taxon>Tothia</taxon>
    </lineage>
</organism>
<accession>A0A9P4P3H7</accession>
<dbReference type="GO" id="GO:0005634">
    <property type="term" value="C:nucleus"/>
    <property type="evidence" value="ECO:0007669"/>
    <property type="project" value="TreeGrafter"/>
</dbReference>
<feature type="coiled-coil region" evidence="7">
    <location>
        <begin position="600"/>
        <end position="627"/>
    </location>
</feature>
<evidence type="ECO:0000313" key="10">
    <source>
        <dbReference type="Proteomes" id="UP000800235"/>
    </source>
</evidence>
<dbReference type="EMBL" id="MU007010">
    <property type="protein sequence ID" value="KAF2436607.1"/>
    <property type="molecule type" value="Genomic_DNA"/>
</dbReference>
<dbReference type="InterPro" id="IPR000432">
    <property type="entry name" value="DNA_mismatch_repair_MutS_C"/>
</dbReference>
<dbReference type="SMART" id="SM00534">
    <property type="entry name" value="MUTSac"/>
    <property type="match status" value="1"/>
</dbReference>
<dbReference type="SUPFAM" id="SSF53150">
    <property type="entry name" value="DNA repair protein MutS, domain II"/>
    <property type="match status" value="1"/>
</dbReference>
<protein>
    <recommendedName>
        <fullName evidence="8">DNA mismatch repair proteins mutS family domain-containing protein</fullName>
    </recommendedName>
</protein>
<dbReference type="InterPro" id="IPR036187">
    <property type="entry name" value="DNA_mismatch_repair_MutS_sf"/>
</dbReference>
<name>A0A9P4P3H7_9PEZI</name>
<keyword evidence="3" id="KW-0227">DNA damage</keyword>
<dbReference type="PANTHER" id="PTHR11361:SF34">
    <property type="entry name" value="DNA MISMATCH REPAIR PROTEIN MSH1, MITOCHONDRIAL"/>
    <property type="match status" value="1"/>
</dbReference>
<dbReference type="Pfam" id="PF01624">
    <property type="entry name" value="MutS_I"/>
    <property type="match status" value="1"/>
</dbReference>
<evidence type="ECO:0000313" key="9">
    <source>
        <dbReference type="EMBL" id="KAF2436607.1"/>
    </source>
</evidence>
<dbReference type="InterPro" id="IPR017261">
    <property type="entry name" value="DNA_mismatch_repair_MutS/MSH"/>
</dbReference>
<evidence type="ECO:0000256" key="6">
    <source>
        <dbReference type="ARBA" id="ARBA00023204"/>
    </source>
</evidence>
<dbReference type="GO" id="GO:0005524">
    <property type="term" value="F:ATP binding"/>
    <property type="evidence" value="ECO:0007669"/>
    <property type="project" value="UniProtKB-KW"/>
</dbReference>
<dbReference type="InterPro" id="IPR027417">
    <property type="entry name" value="P-loop_NTPase"/>
</dbReference>
<dbReference type="FunFam" id="3.40.50.300:FF:001238">
    <property type="entry name" value="DNA mismatch repair protein"/>
    <property type="match status" value="1"/>
</dbReference>
<keyword evidence="2" id="KW-0547">Nucleotide-binding</keyword>
<dbReference type="Gene3D" id="3.40.50.300">
    <property type="entry name" value="P-loop containing nucleotide triphosphate hydrolases"/>
    <property type="match status" value="1"/>
</dbReference>
<gene>
    <name evidence="9" type="ORF">EJ08DRAFT_684877</name>
</gene>
<dbReference type="Pfam" id="PF05192">
    <property type="entry name" value="MutS_III"/>
    <property type="match status" value="1"/>
</dbReference>
<dbReference type="AlphaFoldDB" id="A0A9P4P3H7"/>
<comment type="similarity">
    <text evidence="1">Belongs to the DNA mismatch repair MutS family.</text>
</comment>
<dbReference type="SMART" id="SM00533">
    <property type="entry name" value="MUTSd"/>
    <property type="match status" value="1"/>
</dbReference>
<evidence type="ECO:0000256" key="1">
    <source>
        <dbReference type="ARBA" id="ARBA00006271"/>
    </source>
</evidence>
<dbReference type="InterPro" id="IPR036678">
    <property type="entry name" value="MutS_con_dom_sf"/>
</dbReference>
<dbReference type="InterPro" id="IPR045076">
    <property type="entry name" value="MutS"/>
</dbReference>
<evidence type="ECO:0000259" key="8">
    <source>
        <dbReference type="PROSITE" id="PS00486"/>
    </source>
</evidence>
<dbReference type="Pfam" id="PF05188">
    <property type="entry name" value="MutS_II"/>
    <property type="match status" value="1"/>
</dbReference>
<dbReference type="InterPro" id="IPR007696">
    <property type="entry name" value="DNA_mismatch_repair_MutS_core"/>
</dbReference>
<dbReference type="Pfam" id="PF00488">
    <property type="entry name" value="MutS_V"/>
    <property type="match status" value="1"/>
</dbReference>
<comment type="caution">
    <text evidence="9">The sequence shown here is derived from an EMBL/GenBank/DDBJ whole genome shotgun (WGS) entry which is preliminary data.</text>
</comment>
<evidence type="ECO:0000256" key="7">
    <source>
        <dbReference type="SAM" id="Coils"/>
    </source>
</evidence>
<dbReference type="OrthoDB" id="2534523at2759"/>
<reference evidence="9" key="1">
    <citation type="journal article" date="2020" name="Stud. Mycol.">
        <title>101 Dothideomycetes genomes: a test case for predicting lifestyles and emergence of pathogens.</title>
        <authorList>
            <person name="Haridas S."/>
            <person name="Albert R."/>
            <person name="Binder M."/>
            <person name="Bloem J."/>
            <person name="Labutti K."/>
            <person name="Salamov A."/>
            <person name="Andreopoulos B."/>
            <person name="Baker S."/>
            <person name="Barry K."/>
            <person name="Bills G."/>
            <person name="Bluhm B."/>
            <person name="Cannon C."/>
            <person name="Castanera R."/>
            <person name="Culley D."/>
            <person name="Daum C."/>
            <person name="Ezra D."/>
            <person name="Gonzalez J."/>
            <person name="Henrissat B."/>
            <person name="Kuo A."/>
            <person name="Liang C."/>
            <person name="Lipzen A."/>
            <person name="Lutzoni F."/>
            <person name="Magnuson J."/>
            <person name="Mondo S."/>
            <person name="Nolan M."/>
            <person name="Ohm R."/>
            <person name="Pangilinan J."/>
            <person name="Park H.-J."/>
            <person name="Ramirez L."/>
            <person name="Alfaro M."/>
            <person name="Sun H."/>
            <person name="Tritt A."/>
            <person name="Yoshinaga Y."/>
            <person name="Zwiers L.-H."/>
            <person name="Turgeon B."/>
            <person name="Goodwin S."/>
            <person name="Spatafora J."/>
            <person name="Crous P."/>
            <person name="Grigoriev I."/>
        </authorList>
    </citation>
    <scope>NUCLEOTIDE SEQUENCE</scope>
    <source>
        <strain evidence="9">CBS 130266</strain>
    </source>
</reference>
<dbReference type="GO" id="GO:0043504">
    <property type="term" value="P:mitochondrial DNA repair"/>
    <property type="evidence" value="ECO:0007669"/>
    <property type="project" value="TreeGrafter"/>
</dbReference>
<dbReference type="GO" id="GO:0030983">
    <property type="term" value="F:mismatched DNA binding"/>
    <property type="evidence" value="ECO:0007669"/>
    <property type="project" value="InterPro"/>
</dbReference>
<dbReference type="GO" id="GO:0006298">
    <property type="term" value="P:mismatch repair"/>
    <property type="evidence" value="ECO:0007669"/>
    <property type="project" value="InterPro"/>
</dbReference>
<dbReference type="PIRSF" id="PIRSF037677">
    <property type="entry name" value="DNA_mis_repair_Msh6"/>
    <property type="match status" value="1"/>
</dbReference>
<dbReference type="InterPro" id="IPR016151">
    <property type="entry name" value="DNA_mismatch_repair_MutS_N"/>
</dbReference>
<dbReference type="FunFam" id="3.40.1170.10:FF:000010">
    <property type="entry name" value="DNA mismatch repair protein Msh1"/>
    <property type="match status" value="1"/>
</dbReference>
<keyword evidence="7" id="KW-0175">Coiled coil</keyword>
<keyword evidence="4" id="KW-0067">ATP-binding</keyword>
<dbReference type="PANTHER" id="PTHR11361">
    <property type="entry name" value="DNA MISMATCH REPAIR PROTEIN MUTS FAMILY MEMBER"/>
    <property type="match status" value="1"/>
</dbReference>
<dbReference type="InterPro" id="IPR007695">
    <property type="entry name" value="DNA_mismatch_repair_MutS-lik_N"/>
</dbReference>
<keyword evidence="5" id="KW-0238">DNA-binding</keyword>
<dbReference type="SUPFAM" id="SSF52540">
    <property type="entry name" value="P-loop containing nucleoside triphosphate hydrolases"/>
    <property type="match status" value="1"/>
</dbReference>
<dbReference type="GO" id="GO:0140664">
    <property type="term" value="F:ATP-dependent DNA damage sensor activity"/>
    <property type="evidence" value="ECO:0007669"/>
    <property type="project" value="InterPro"/>
</dbReference>
<dbReference type="GO" id="GO:0005739">
    <property type="term" value="C:mitochondrion"/>
    <property type="evidence" value="ECO:0007669"/>
    <property type="project" value="TreeGrafter"/>
</dbReference>
<sequence>MKVRKLLDFGTTRSASRFKALGSRTWQRGAKRTTTITVRATPQGSLPAIPPEVLDESDGPVYPTVLQQVRNNMHKFSHCVVLTRVGNFYEMYFEHAEIYGPLLNLKVATRNVRNAPGPVYMAGFPFFQLDRFLKILVQDLGKYVAISEEFANDPMDKIKSGGLLFDRRVARIVTPGTLIDEKFMDPWENNYLLSIHADPKHGDLEAQLSSPSETGNSTLKTSVQEIGLAWLDLSSGDFFTQRTDVVSLPSVIARIGPREVIIDQDFQRVESSRIISTLKDGQHVITYHKPINSSGKITDWAPMLEDTAAALDSSKFTEVEVAAGNFLLQYVNTQLQGNKAQLQAPVQRHDEEYMMIDKNSLRALEVKSTLRDGNFEGSLLHAVRRTATKSGARLLSQRLSSPSMSLEEINQRLDVVSEMLENPVLRQDIVALLRRTFDSLRLVQKFSFGRGDADDLLGLARTIQITTQIAEMLEEHISFNGELSESEASTNSETGLAGPARGRECLRELLHRLQLEGPIAVAEKIVEAIDEDKLDEQHRIEDNEAAEMVQLAEEVLEDAGEEVKLKGVPKNIKKAAANGNGRDGPTDDVWIMRKTASKTLNTLHDRLDMLFQEKEQLESRLKEKSGAKSLTLKWTPGLSYICHIKGKDTTASLEALGSTRGVGASRSTRSFHLTEWTQLGSRIDEAKLRIRAEEQRVFSSLREIVVRNLVKLRKNAAVLDEVDVACSFATLAQEQNLTRPILNYGTTNHIIGGRHPMVEVGLTEQGRKFTSNDCIVGDDERILLITGPNMAGKSTYLRQNALISILAQTGSFVPADYAEIGLVDKIFSRVGSADNLYNDQSTFMVEMLETAEILKQATPRSFVIMDEVGRGTTPEDGVAVGFACLYHLYNVNGCRALFATHFHALADMTVGFEKLACYCTDVVEDGDGGFSYVHRLRKGVNRMSHALKVARLAGMPAQAIAVAGQVLEQLKSLPTPPNQEAKKIAASGG</sequence>
<keyword evidence="6" id="KW-0234">DNA repair</keyword>
<keyword evidence="10" id="KW-1185">Reference proteome</keyword>
<dbReference type="SUPFAM" id="SSF55271">
    <property type="entry name" value="DNA repair protein MutS, domain I"/>
    <property type="match status" value="1"/>
</dbReference>
<evidence type="ECO:0000256" key="3">
    <source>
        <dbReference type="ARBA" id="ARBA00022763"/>
    </source>
</evidence>
<evidence type="ECO:0000256" key="2">
    <source>
        <dbReference type="ARBA" id="ARBA00022741"/>
    </source>
</evidence>
<dbReference type="Gene3D" id="3.30.420.110">
    <property type="entry name" value="MutS, connector domain"/>
    <property type="match status" value="1"/>
</dbReference>